<name>A0A9P8G091_AURME</name>
<evidence type="ECO:0000313" key="4">
    <source>
        <dbReference type="Proteomes" id="UP000729357"/>
    </source>
</evidence>
<keyword evidence="1" id="KW-0175">Coiled coil</keyword>
<organism evidence="3 4">
    <name type="scientific">Aureobasidium melanogenum</name>
    <name type="common">Aureobasidium pullulans var. melanogenum</name>
    <dbReference type="NCBI Taxonomy" id="46634"/>
    <lineage>
        <taxon>Eukaryota</taxon>
        <taxon>Fungi</taxon>
        <taxon>Dikarya</taxon>
        <taxon>Ascomycota</taxon>
        <taxon>Pezizomycotina</taxon>
        <taxon>Dothideomycetes</taxon>
        <taxon>Dothideomycetidae</taxon>
        <taxon>Dothideales</taxon>
        <taxon>Saccotheciaceae</taxon>
        <taxon>Aureobasidium</taxon>
    </lineage>
</organism>
<reference evidence="3" key="2">
    <citation type="submission" date="2021-08" db="EMBL/GenBank/DDBJ databases">
        <authorList>
            <person name="Gostincar C."/>
            <person name="Sun X."/>
            <person name="Song Z."/>
            <person name="Gunde-Cimerman N."/>
        </authorList>
    </citation>
    <scope>NUCLEOTIDE SEQUENCE</scope>
    <source>
        <strain evidence="3">EXF-9298</strain>
    </source>
</reference>
<feature type="non-terminal residue" evidence="3">
    <location>
        <position position="275"/>
    </location>
</feature>
<reference evidence="3" key="1">
    <citation type="journal article" date="2021" name="J Fungi (Basel)">
        <title>Virulence traits and population genomics of the black yeast Aureobasidium melanogenum.</title>
        <authorList>
            <person name="Cernosa A."/>
            <person name="Sun X."/>
            <person name="Gostincar C."/>
            <person name="Fang C."/>
            <person name="Gunde-Cimerman N."/>
            <person name="Song Z."/>
        </authorList>
    </citation>
    <scope>NUCLEOTIDE SEQUENCE</scope>
    <source>
        <strain evidence="3">EXF-9298</strain>
    </source>
</reference>
<accession>A0A9P8G091</accession>
<keyword evidence="4" id="KW-1185">Reference proteome</keyword>
<feature type="region of interest" description="Disordered" evidence="2">
    <location>
        <begin position="106"/>
        <end position="137"/>
    </location>
</feature>
<evidence type="ECO:0000256" key="1">
    <source>
        <dbReference type="SAM" id="Coils"/>
    </source>
</evidence>
<dbReference type="Proteomes" id="UP000729357">
    <property type="component" value="Unassembled WGS sequence"/>
</dbReference>
<dbReference type="AlphaFoldDB" id="A0A9P8G091"/>
<feature type="coiled-coil region" evidence="1">
    <location>
        <begin position="139"/>
        <end position="216"/>
    </location>
</feature>
<dbReference type="EMBL" id="JAHFXS010000339">
    <property type="protein sequence ID" value="KAG9986049.1"/>
    <property type="molecule type" value="Genomic_DNA"/>
</dbReference>
<protein>
    <submittedName>
        <fullName evidence="3">Uncharacterized protein</fullName>
    </submittedName>
</protein>
<evidence type="ECO:0000256" key="2">
    <source>
        <dbReference type="SAM" id="MobiDB-lite"/>
    </source>
</evidence>
<comment type="caution">
    <text evidence="3">The sequence shown here is derived from an EMBL/GenBank/DDBJ whole genome shotgun (WGS) entry which is preliminary data.</text>
</comment>
<evidence type="ECO:0000313" key="3">
    <source>
        <dbReference type="EMBL" id="KAG9986049.1"/>
    </source>
</evidence>
<proteinExistence type="predicted"/>
<dbReference type="Gene3D" id="1.10.287.1490">
    <property type="match status" value="1"/>
</dbReference>
<gene>
    <name evidence="3" type="ORF">KCU98_g4294</name>
</gene>
<feature type="compositionally biased region" description="Basic and acidic residues" evidence="2">
    <location>
        <begin position="119"/>
        <end position="137"/>
    </location>
</feature>
<sequence>MSPSLRNLIKTGKISDSCLRRKDHCHQEISDRDYEVACKILGSAEFQTIRGDKDYNYEVDLWTLARCSFCDLCQKAYPEQVKDYHQKLMNCLELAKELEASADSDYESGYESGYGSGSDHTKTEPQGRKERRSCHPNELKKLAKQIKTLERQTDGFKKEISDLKQELEDERKQRQELKHKHAQMIELGEANYAAMIAQAEAKFAELTQKIAGLESQNLWIQEMMQNQHMSDQHDMAKMIGTIKELNAGLAQCYGEQYKIWLTPTSRHVVTTLEPM</sequence>